<organism evidence="2 3">
    <name type="scientific">Microlunatus phosphovorus (strain ATCC 700054 / DSM 10555 / JCM 9379 / NBRC 101784 / NCIMB 13414 / VKM Ac-1990 / NM-1)</name>
    <dbReference type="NCBI Taxonomy" id="1032480"/>
    <lineage>
        <taxon>Bacteria</taxon>
        <taxon>Bacillati</taxon>
        <taxon>Actinomycetota</taxon>
        <taxon>Actinomycetes</taxon>
        <taxon>Propionibacteriales</taxon>
        <taxon>Propionibacteriaceae</taxon>
        <taxon>Microlunatus</taxon>
    </lineage>
</organism>
<accession>F5XEE8</accession>
<feature type="region of interest" description="Disordered" evidence="1">
    <location>
        <begin position="1"/>
        <end position="82"/>
    </location>
</feature>
<evidence type="ECO:0000313" key="2">
    <source>
        <dbReference type="EMBL" id="BAK37696.1"/>
    </source>
</evidence>
<dbReference type="KEGG" id="mph:MLP_46820"/>
<protein>
    <submittedName>
        <fullName evidence="2">Uncharacterized protein</fullName>
    </submittedName>
</protein>
<evidence type="ECO:0000313" key="3">
    <source>
        <dbReference type="Proteomes" id="UP000007947"/>
    </source>
</evidence>
<dbReference type="Proteomes" id="UP000007947">
    <property type="component" value="Chromosome"/>
</dbReference>
<dbReference type="AlphaFoldDB" id="F5XEE8"/>
<gene>
    <name evidence="2" type="ordered locus">MLP_46820</name>
</gene>
<dbReference type="HOGENOM" id="CLU_2369703_0_0_11"/>
<evidence type="ECO:0000256" key="1">
    <source>
        <dbReference type="SAM" id="MobiDB-lite"/>
    </source>
</evidence>
<name>F5XEE8_MICPN</name>
<dbReference type="EMBL" id="AP012204">
    <property type="protein sequence ID" value="BAK37696.1"/>
    <property type="molecule type" value="Genomic_DNA"/>
</dbReference>
<dbReference type="STRING" id="1032480.MLP_46820"/>
<proteinExistence type="predicted"/>
<sequence>MAPRRKTYAAHTRSTSVHGPAAQNVRHARATGDRRWPGGAKRLSIPSEPRTSLTRRRQPDRRPQVTPPQSPLRTNCPLRTPYTWGAVHPAGAKWE</sequence>
<reference evidence="2 3" key="1">
    <citation type="submission" date="2011-05" db="EMBL/GenBank/DDBJ databases">
        <title>Whole genome sequence of Microlunatus phosphovorus NM-1.</title>
        <authorList>
            <person name="Hosoyama A."/>
            <person name="Sasaki K."/>
            <person name="Harada T."/>
            <person name="Igarashi R."/>
            <person name="Kawakoshi A."/>
            <person name="Sasagawa M."/>
            <person name="Fukada J."/>
            <person name="Nakamura S."/>
            <person name="Katano Y."/>
            <person name="Hanada S."/>
            <person name="Kamagata Y."/>
            <person name="Nakamura N."/>
            <person name="Yamazaki S."/>
            <person name="Fujita N."/>
        </authorList>
    </citation>
    <scope>NUCLEOTIDE SEQUENCE [LARGE SCALE GENOMIC DNA]</scope>
    <source>
        <strain evidence="3">ATCC 700054 / DSM 10555 / JCM 9379 / NBRC 101784 / NCIMB 13414 / VKM Ac-1990 / NM-1</strain>
    </source>
</reference>
<keyword evidence="3" id="KW-1185">Reference proteome</keyword>